<feature type="compositionally biased region" description="Basic and acidic residues" evidence="1">
    <location>
        <begin position="53"/>
        <end position="68"/>
    </location>
</feature>
<organism evidence="2 3">
    <name type="scientific">Eumeta variegata</name>
    <name type="common">Bagworm moth</name>
    <name type="synonym">Eumeta japonica</name>
    <dbReference type="NCBI Taxonomy" id="151549"/>
    <lineage>
        <taxon>Eukaryota</taxon>
        <taxon>Metazoa</taxon>
        <taxon>Ecdysozoa</taxon>
        <taxon>Arthropoda</taxon>
        <taxon>Hexapoda</taxon>
        <taxon>Insecta</taxon>
        <taxon>Pterygota</taxon>
        <taxon>Neoptera</taxon>
        <taxon>Endopterygota</taxon>
        <taxon>Lepidoptera</taxon>
        <taxon>Glossata</taxon>
        <taxon>Ditrysia</taxon>
        <taxon>Tineoidea</taxon>
        <taxon>Psychidae</taxon>
        <taxon>Oiketicinae</taxon>
        <taxon>Eumeta</taxon>
    </lineage>
</organism>
<evidence type="ECO:0000313" key="2">
    <source>
        <dbReference type="EMBL" id="GBP11325.1"/>
    </source>
</evidence>
<name>A0A4C1TB22_EUMVA</name>
<dbReference type="Proteomes" id="UP000299102">
    <property type="component" value="Unassembled WGS sequence"/>
</dbReference>
<reference evidence="2 3" key="1">
    <citation type="journal article" date="2019" name="Commun. Biol.">
        <title>The bagworm genome reveals a unique fibroin gene that provides high tensile strength.</title>
        <authorList>
            <person name="Kono N."/>
            <person name="Nakamura H."/>
            <person name="Ohtoshi R."/>
            <person name="Tomita M."/>
            <person name="Numata K."/>
            <person name="Arakawa K."/>
        </authorList>
    </citation>
    <scope>NUCLEOTIDE SEQUENCE [LARGE SCALE GENOMIC DNA]</scope>
</reference>
<gene>
    <name evidence="2" type="ORF">EVAR_92856_1</name>
</gene>
<comment type="caution">
    <text evidence="2">The sequence shown here is derived from an EMBL/GenBank/DDBJ whole genome shotgun (WGS) entry which is preliminary data.</text>
</comment>
<dbReference type="EMBL" id="BGZK01000046">
    <property type="protein sequence ID" value="GBP11325.1"/>
    <property type="molecule type" value="Genomic_DNA"/>
</dbReference>
<feature type="region of interest" description="Disordered" evidence="1">
    <location>
        <begin position="53"/>
        <end position="98"/>
    </location>
</feature>
<sequence length="98" mass="10864">MVSPVFYFEATTGAGASGAAREARRAPRNALTGARVENQLTIRPRWLIARDPRGRERVDRSDQSHELVGRNSNTAPSGMKTTLLTTDPSPLHKLWRLP</sequence>
<keyword evidence="3" id="KW-1185">Reference proteome</keyword>
<evidence type="ECO:0000313" key="3">
    <source>
        <dbReference type="Proteomes" id="UP000299102"/>
    </source>
</evidence>
<accession>A0A4C1TB22</accession>
<protein>
    <submittedName>
        <fullName evidence="2">Uncharacterized protein</fullName>
    </submittedName>
</protein>
<feature type="compositionally biased region" description="Polar residues" evidence="1">
    <location>
        <begin position="70"/>
        <end position="88"/>
    </location>
</feature>
<proteinExistence type="predicted"/>
<dbReference type="AlphaFoldDB" id="A0A4C1TB22"/>
<evidence type="ECO:0000256" key="1">
    <source>
        <dbReference type="SAM" id="MobiDB-lite"/>
    </source>
</evidence>